<dbReference type="Pfam" id="PF05987">
    <property type="entry name" value="DUF898"/>
    <property type="match status" value="1"/>
</dbReference>
<accession>A0A1G8ID44</accession>
<feature type="transmembrane region" description="Helical" evidence="1">
    <location>
        <begin position="89"/>
        <end position="107"/>
    </location>
</feature>
<evidence type="ECO:0000256" key="1">
    <source>
        <dbReference type="SAM" id="Phobius"/>
    </source>
</evidence>
<dbReference type="STRING" id="83767.SAMN05660652_02956"/>
<feature type="transmembrane region" description="Helical" evidence="1">
    <location>
        <begin position="157"/>
        <end position="176"/>
    </location>
</feature>
<keyword evidence="1" id="KW-0472">Membrane</keyword>
<reference evidence="2 3" key="1">
    <citation type="submission" date="2016-10" db="EMBL/GenBank/DDBJ databases">
        <authorList>
            <person name="de Groot N.N."/>
        </authorList>
    </citation>
    <scope>NUCLEOTIDE SEQUENCE [LARGE SCALE GENOMIC DNA]</scope>
    <source>
        <strain evidence="2 3">DSM 5885</strain>
    </source>
</reference>
<dbReference type="Proteomes" id="UP000198607">
    <property type="component" value="Unassembled WGS sequence"/>
</dbReference>
<name>A0A1G8ID44_9RHOO</name>
<feature type="transmembrane region" description="Helical" evidence="1">
    <location>
        <begin position="297"/>
        <end position="317"/>
    </location>
</feature>
<feature type="transmembrane region" description="Helical" evidence="1">
    <location>
        <begin position="113"/>
        <end position="131"/>
    </location>
</feature>
<protein>
    <submittedName>
        <fullName evidence="2">Uncharacterized membrane protein YjgN, DUF898 family</fullName>
    </submittedName>
</protein>
<dbReference type="AlphaFoldDB" id="A0A1G8ID44"/>
<dbReference type="RefSeq" id="WP_218122764.1">
    <property type="nucleotide sequence ID" value="NZ_FNCY01000014.1"/>
</dbReference>
<gene>
    <name evidence="2" type="ORF">SAMN05660652_02956</name>
</gene>
<keyword evidence="1" id="KW-0812">Transmembrane</keyword>
<dbReference type="EMBL" id="FNCY01000014">
    <property type="protein sequence ID" value="SDI16803.1"/>
    <property type="molecule type" value="Genomic_DNA"/>
</dbReference>
<organism evidence="2 3">
    <name type="scientific">Propionivibrio dicarboxylicus</name>
    <dbReference type="NCBI Taxonomy" id="83767"/>
    <lineage>
        <taxon>Bacteria</taxon>
        <taxon>Pseudomonadati</taxon>
        <taxon>Pseudomonadota</taxon>
        <taxon>Betaproteobacteria</taxon>
        <taxon>Rhodocyclales</taxon>
        <taxon>Rhodocyclaceae</taxon>
        <taxon>Propionivibrio</taxon>
    </lineage>
</organism>
<feature type="transmembrane region" description="Helical" evidence="1">
    <location>
        <begin position="41"/>
        <end position="62"/>
    </location>
</feature>
<evidence type="ECO:0000313" key="3">
    <source>
        <dbReference type="Proteomes" id="UP000198607"/>
    </source>
</evidence>
<sequence>MEQTDTGAERPEDTAAMPVMAGDASGECFPLEFTGRGGDYFGIWIVNLLLTLLTLGIYSAWAKVRRLQYFYRNTQLAGASFDYHGNPRAILKGRVIAVAMLIAYQVAGGVHPGLGALVAVALALVLPRLLLRSLQFRLANSSYRGLRFRFDARLKDAYRVFLGWPLLAFVTLYLLAPFCHQRLKQFQHGNAVFGQTRFAFSAPVRAFYALYFKMAGALVLGGVLIAVLGVGLHGAAQTLGGGRLGAGLIAVFPLIALLVLFFFIRPFFEALSQNLVWNHTQLGEHRFVSTASVWRLFWIRLTNLFAVLFTLGFYHPFAVVRLLRYRLQTVSVLAAGDLGAFVAGSTDPVGATGEEAAELFDIDIAL</sequence>
<keyword evidence="1" id="KW-1133">Transmembrane helix</keyword>
<evidence type="ECO:0000313" key="2">
    <source>
        <dbReference type="EMBL" id="SDI16803.1"/>
    </source>
</evidence>
<dbReference type="InterPro" id="IPR010295">
    <property type="entry name" value="DUF898"/>
</dbReference>
<keyword evidence="3" id="KW-1185">Reference proteome</keyword>
<feature type="transmembrane region" description="Helical" evidence="1">
    <location>
        <begin position="210"/>
        <end position="232"/>
    </location>
</feature>
<proteinExistence type="predicted"/>
<feature type="transmembrane region" description="Helical" evidence="1">
    <location>
        <begin position="244"/>
        <end position="264"/>
    </location>
</feature>